<reference evidence="12 13" key="1">
    <citation type="submission" date="2012-10" db="EMBL/GenBank/DDBJ databases">
        <authorList>
            <person name="Harkins D.M."/>
            <person name="Durkin A.S."/>
            <person name="Brinkac L.M."/>
            <person name="Haft D.H."/>
            <person name="Selengut J.D."/>
            <person name="Sanka R."/>
            <person name="DePew J."/>
            <person name="Purushe J."/>
            <person name="Chanthongthip A."/>
            <person name="Lattana O."/>
            <person name="Phetsouvanh R."/>
            <person name="Newton P.N."/>
            <person name="Vinetz J.M."/>
            <person name="Sutton G.G."/>
            <person name="Nierman W.C."/>
            <person name="Fouts D.E."/>
        </authorList>
    </citation>
    <scope>NUCLEOTIDE SEQUENCE [LARGE SCALE GENOMIC DNA]</scope>
    <source>
        <strain evidence="12 13">UI 12758</strain>
    </source>
</reference>
<evidence type="ECO:0000256" key="3">
    <source>
        <dbReference type="ARBA" id="ARBA00022448"/>
    </source>
</evidence>
<dbReference type="Gene3D" id="3.30.1150.10">
    <property type="match status" value="1"/>
</dbReference>
<comment type="caution">
    <text evidence="12">The sequence shown here is derived from an EMBL/GenBank/DDBJ whole genome shotgun (WGS) entry which is preliminary data.</text>
</comment>
<evidence type="ECO:0000256" key="8">
    <source>
        <dbReference type="ARBA" id="ARBA00022989"/>
    </source>
</evidence>
<dbReference type="Proteomes" id="UP000001340">
    <property type="component" value="Unassembled WGS sequence"/>
</dbReference>
<keyword evidence="7" id="KW-0653">Protein transport</keyword>
<dbReference type="GO" id="GO:0015031">
    <property type="term" value="P:protein transport"/>
    <property type="evidence" value="ECO:0007669"/>
    <property type="project" value="UniProtKB-KW"/>
</dbReference>
<evidence type="ECO:0000256" key="5">
    <source>
        <dbReference type="ARBA" id="ARBA00022519"/>
    </source>
</evidence>
<evidence type="ECO:0000256" key="10">
    <source>
        <dbReference type="SAM" id="Phobius"/>
    </source>
</evidence>
<evidence type="ECO:0000313" key="13">
    <source>
        <dbReference type="Proteomes" id="UP000001340"/>
    </source>
</evidence>
<proteinExistence type="inferred from homology"/>
<keyword evidence="4" id="KW-1003">Cell membrane</keyword>
<gene>
    <name evidence="12" type="ORF">LEP1GSC105_2115</name>
</gene>
<keyword evidence="6 10" id="KW-0812">Transmembrane</keyword>
<evidence type="ECO:0000256" key="6">
    <source>
        <dbReference type="ARBA" id="ARBA00022692"/>
    </source>
</evidence>
<keyword evidence="8 10" id="KW-1133">Transmembrane helix</keyword>
<evidence type="ECO:0000256" key="1">
    <source>
        <dbReference type="ARBA" id="ARBA00004383"/>
    </source>
</evidence>
<evidence type="ECO:0000256" key="7">
    <source>
        <dbReference type="ARBA" id="ARBA00022927"/>
    </source>
</evidence>
<dbReference type="RefSeq" id="WP_000437522.1">
    <property type="nucleotide sequence ID" value="NZ_AHNR02000028.1"/>
</dbReference>
<evidence type="ECO:0000313" key="12">
    <source>
        <dbReference type="EMBL" id="EKR55583.1"/>
    </source>
</evidence>
<evidence type="ECO:0000259" key="11">
    <source>
        <dbReference type="PROSITE" id="PS52015"/>
    </source>
</evidence>
<keyword evidence="5" id="KW-0997">Cell inner membrane</keyword>
<sequence>MEQPNSTITIVKKNRLRRWIDRYRMEFFLSVSFLLQIFILFFWYTPSIQFDRLDRLVDEVAFVDNLVIQEPNVGEAADDGEFEVTDTIKKKEDPRIAGAQDAIISGATAPVDLTPNITPDYPDEARSAGITGTSTLEVIIAENGQVLRVRSVGKSLGFGLDEAAIEAFYKKRYSPSILEGKPITVKVLIPVRFSLY</sequence>
<evidence type="ECO:0000256" key="2">
    <source>
        <dbReference type="ARBA" id="ARBA00006555"/>
    </source>
</evidence>
<dbReference type="FunFam" id="3.30.1150.10:FF:000020">
    <property type="match status" value="1"/>
</dbReference>
<dbReference type="InterPro" id="IPR051045">
    <property type="entry name" value="TonB-dependent_transducer"/>
</dbReference>
<dbReference type="Pfam" id="PF03544">
    <property type="entry name" value="TonB_C"/>
    <property type="match status" value="1"/>
</dbReference>
<dbReference type="NCBIfam" id="TIGR01352">
    <property type="entry name" value="tonB_Cterm"/>
    <property type="match status" value="1"/>
</dbReference>
<keyword evidence="9 10" id="KW-0472">Membrane</keyword>
<dbReference type="GeneID" id="61144219"/>
<dbReference type="PROSITE" id="PS52015">
    <property type="entry name" value="TONB_CTD"/>
    <property type="match status" value="1"/>
</dbReference>
<dbReference type="GO" id="GO:0098797">
    <property type="term" value="C:plasma membrane protein complex"/>
    <property type="evidence" value="ECO:0007669"/>
    <property type="project" value="TreeGrafter"/>
</dbReference>
<accession>A0A0E2DIX5</accession>
<feature type="transmembrane region" description="Helical" evidence="10">
    <location>
        <begin position="27"/>
        <end position="45"/>
    </location>
</feature>
<dbReference type="InterPro" id="IPR037682">
    <property type="entry name" value="TonB_C"/>
</dbReference>
<comment type="similarity">
    <text evidence="2">Belongs to the TonB family.</text>
</comment>
<dbReference type="AlphaFoldDB" id="A0A0E2DIX5"/>
<dbReference type="PANTHER" id="PTHR33446">
    <property type="entry name" value="PROTEIN TONB-RELATED"/>
    <property type="match status" value="1"/>
</dbReference>
<name>A0A0E2DIX5_LEPIR</name>
<dbReference type="GO" id="GO:0031992">
    <property type="term" value="F:energy transducer activity"/>
    <property type="evidence" value="ECO:0007669"/>
    <property type="project" value="TreeGrafter"/>
</dbReference>
<organism evidence="12 13">
    <name type="scientific">Leptospira interrogans str. UI 12758</name>
    <dbReference type="NCBI Taxonomy" id="1049938"/>
    <lineage>
        <taxon>Bacteria</taxon>
        <taxon>Pseudomonadati</taxon>
        <taxon>Spirochaetota</taxon>
        <taxon>Spirochaetia</taxon>
        <taxon>Leptospirales</taxon>
        <taxon>Leptospiraceae</taxon>
        <taxon>Leptospira</taxon>
    </lineage>
</organism>
<dbReference type="EMBL" id="AHNR02000028">
    <property type="protein sequence ID" value="EKR55583.1"/>
    <property type="molecule type" value="Genomic_DNA"/>
</dbReference>
<keyword evidence="12" id="KW-0675">Receptor</keyword>
<keyword evidence="3" id="KW-0813">Transport</keyword>
<dbReference type="SUPFAM" id="SSF74653">
    <property type="entry name" value="TolA/TonB C-terminal domain"/>
    <property type="match status" value="1"/>
</dbReference>
<protein>
    <submittedName>
        <fullName evidence="12">TonB-dependent receptor</fullName>
    </submittedName>
</protein>
<evidence type="ECO:0000256" key="9">
    <source>
        <dbReference type="ARBA" id="ARBA00023136"/>
    </source>
</evidence>
<dbReference type="PANTHER" id="PTHR33446:SF2">
    <property type="entry name" value="PROTEIN TONB"/>
    <property type="match status" value="1"/>
</dbReference>
<dbReference type="InterPro" id="IPR006260">
    <property type="entry name" value="TonB/TolA_C"/>
</dbReference>
<evidence type="ECO:0000256" key="4">
    <source>
        <dbReference type="ARBA" id="ARBA00022475"/>
    </source>
</evidence>
<comment type="subcellular location">
    <subcellularLocation>
        <location evidence="1">Cell inner membrane</location>
        <topology evidence="1">Single-pass membrane protein</topology>
        <orientation evidence="1">Periplasmic side</orientation>
    </subcellularLocation>
</comment>
<dbReference type="GO" id="GO:0055085">
    <property type="term" value="P:transmembrane transport"/>
    <property type="evidence" value="ECO:0007669"/>
    <property type="project" value="InterPro"/>
</dbReference>
<feature type="domain" description="TonB C-terminal" evidence="11">
    <location>
        <begin position="106"/>
        <end position="196"/>
    </location>
</feature>